<keyword evidence="3" id="KW-1185">Reference proteome</keyword>
<sequence length="682" mass="75844">MNIHSRAVIVPLENPAQAALSVDRYISPKGLQVLEEELNSLNQLRAKRRILTTQISCPIIPTSTYVPSQTVQRESQCDGKTPQLSTQPQYGKNAQAVATIVDDFKPLAKKDSFPKTAPLTIPANMACISTETENVTVESVVTENDTHLNKPQDDAPRLIKDYKTECQTDYFSVKSKTDKLNAQASMSSGKKGTPFIQLHQRYSRSYQENCTSLSPKTGRTLMAKVKSFEKSNNISKCVDEQKEKPSPPVRRFSENVIQSQYSLLASKLENVDSGLKAPCSPRLNSSVKDKIYTRFDYEPKAKELANNLNIRTKGKVLSAISVIENSQKISPVSSLDESIKTNERFSNLKEVELNQDVIPRHDVPVSVVNSSESTAEKLETQAEKPHLLAKDIATSDCIPVSFAINCSEDKTSEKSEAQSEHLYSPYHTSPPISPPRTPSLTSEKSHGSLERKSTYLPLLSPRLSQDNPPLDTFMLDTLFPSAGCGKGQRRVSFSPIVTTIPQLTSGTDSAFSSVSSGKSIENVVACTTTGKNNEDRHSVETTRSFWKAFSTEMTLEKETTSKTQKFIPGIQKPVTFQQVFQQLAQIPSKAAAKEITTKEHKSKMNLWKRYRSGADKGSTQNEPQQVNLMPQPQVKMPSLVHRTKTRPKKPSSFRKNHRFHVSGVAMPVAAARPDWREKIKES</sequence>
<reference evidence="2 3" key="1">
    <citation type="submission" date="2024-04" db="EMBL/GenBank/DDBJ databases">
        <title>Symmetric and asymmetric DNA N6-adenine methylation regulates different biological responses in Mucorales.</title>
        <authorList>
            <consortium name="Lawrence Berkeley National Laboratory"/>
            <person name="Lax C."/>
            <person name="Mondo S.J."/>
            <person name="Osorio-Concepcion M."/>
            <person name="Muszewska A."/>
            <person name="Corrochano-Luque M."/>
            <person name="Gutierrez G."/>
            <person name="Riley R."/>
            <person name="Lipzen A."/>
            <person name="Guo J."/>
            <person name="Hundley H."/>
            <person name="Amirebrahimi M."/>
            <person name="Ng V."/>
            <person name="Lorenzo-Gutierrez D."/>
            <person name="Binder U."/>
            <person name="Yang J."/>
            <person name="Song Y."/>
            <person name="Canovas D."/>
            <person name="Navarro E."/>
            <person name="Freitag M."/>
            <person name="Gabaldon T."/>
            <person name="Grigoriev I.V."/>
            <person name="Corrochano L.M."/>
            <person name="Nicolas F.E."/>
            <person name="Garre V."/>
        </authorList>
    </citation>
    <scope>NUCLEOTIDE SEQUENCE [LARGE SCALE GENOMIC DNA]</scope>
    <source>
        <strain evidence="2 3">L51</strain>
    </source>
</reference>
<feature type="region of interest" description="Disordered" evidence="1">
    <location>
        <begin position="411"/>
        <end position="449"/>
    </location>
</feature>
<comment type="caution">
    <text evidence="2">The sequence shown here is derived from an EMBL/GenBank/DDBJ whole genome shotgun (WGS) entry which is preliminary data.</text>
</comment>
<organism evidence="2 3">
    <name type="scientific">Phycomyces blakesleeanus</name>
    <dbReference type="NCBI Taxonomy" id="4837"/>
    <lineage>
        <taxon>Eukaryota</taxon>
        <taxon>Fungi</taxon>
        <taxon>Fungi incertae sedis</taxon>
        <taxon>Mucoromycota</taxon>
        <taxon>Mucoromycotina</taxon>
        <taxon>Mucoromycetes</taxon>
        <taxon>Mucorales</taxon>
        <taxon>Phycomycetaceae</taxon>
        <taxon>Phycomyces</taxon>
    </lineage>
</organism>
<accession>A0ABR3BCJ4</accession>
<dbReference type="EMBL" id="JBCLYO010000001">
    <property type="protein sequence ID" value="KAL0096140.1"/>
    <property type="molecule type" value="Genomic_DNA"/>
</dbReference>
<proteinExistence type="predicted"/>
<gene>
    <name evidence="2" type="ORF">J3Q64DRAFT_1706447</name>
</gene>
<evidence type="ECO:0000313" key="3">
    <source>
        <dbReference type="Proteomes" id="UP001448207"/>
    </source>
</evidence>
<protein>
    <submittedName>
        <fullName evidence="2">Uncharacterized protein</fullName>
    </submittedName>
</protein>
<name>A0ABR3BCJ4_PHYBL</name>
<feature type="region of interest" description="Disordered" evidence="1">
    <location>
        <begin position="640"/>
        <end position="665"/>
    </location>
</feature>
<evidence type="ECO:0000256" key="1">
    <source>
        <dbReference type="SAM" id="MobiDB-lite"/>
    </source>
</evidence>
<evidence type="ECO:0000313" key="2">
    <source>
        <dbReference type="EMBL" id="KAL0096140.1"/>
    </source>
</evidence>
<feature type="compositionally biased region" description="Basic residues" evidence="1">
    <location>
        <begin position="641"/>
        <end position="660"/>
    </location>
</feature>
<dbReference type="Proteomes" id="UP001448207">
    <property type="component" value="Unassembled WGS sequence"/>
</dbReference>